<reference evidence="1" key="1">
    <citation type="journal article" date="2021" name="Proc. Natl. Acad. Sci. U.S.A.">
        <title>A Catalog of Tens of Thousands of Viruses from Human Metagenomes Reveals Hidden Associations with Chronic Diseases.</title>
        <authorList>
            <person name="Tisza M.J."/>
            <person name="Buck C.B."/>
        </authorList>
    </citation>
    <scope>NUCLEOTIDE SEQUENCE</scope>
    <source>
        <strain evidence="1">CtTIi48</strain>
    </source>
</reference>
<sequence length="113" mass="12626">MRNLKRNQSKIYYSLAVKDGGTDTNGNSIVTYSEPQPLNISVSAGKGEASMQPYGRDVDYDKEMVTTDKQCLIDENSRLWVGVSPTQPYNYIVKAKLPSLNSVRYAIKRVTTS</sequence>
<evidence type="ECO:0000313" key="1">
    <source>
        <dbReference type="EMBL" id="DAF64133.1"/>
    </source>
</evidence>
<proteinExistence type="predicted"/>
<name>A0A8S5TLG5_9CAUD</name>
<organism evidence="1">
    <name type="scientific">Siphoviridae sp. ctTIi48</name>
    <dbReference type="NCBI Taxonomy" id="2827875"/>
    <lineage>
        <taxon>Viruses</taxon>
        <taxon>Duplodnaviria</taxon>
        <taxon>Heunggongvirae</taxon>
        <taxon>Uroviricota</taxon>
        <taxon>Caudoviricetes</taxon>
    </lineage>
</organism>
<protein>
    <submittedName>
        <fullName evidence="1">Uncharacterized protein</fullName>
    </submittedName>
</protein>
<dbReference type="EMBL" id="BK032851">
    <property type="protein sequence ID" value="DAF64133.1"/>
    <property type="molecule type" value="Genomic_DNA"/>
</dbReference>
<accession>A0A8S5TLG5</accession>